<evidence type="ECO:0000256" key="1">
    <source>
        <dbReference type="ARBA" id="ARBA00022737"/>
    </source>
</evidence>
<dbReference type="PANTHER" id="PTHR24180:SF45">
    <property type="entry name" value="POLY [ADP-RIBOSE] POLYMERASE TANKYRASE"/>
    <property type="match status" value="1"/>
</dbReference>
<dbReference type="SMART" id="SM00248">
    <property type="entry name" value="ANK"/>
    <property type="match status" value="8"/>
</dbReference>
<dbReference type="PROSITE" id="PS50297">
    <property type="entry name" value="ANK_REP_REGION"/>
    <property type="match status" value="2"/>
</dbReference>
<dbReference type="AlphaFoldDB" id="A0AAV7JT71"/>
<dbReference type="Pfam" id="PF12796">
    <property type="entry name" value="Ank_2"/>
    <property type="match status" value="1"/>
</dbReference>
<reference evidence="4 5" key="1">
    <citation type="journal article" date="2023" name="BMC Biol.">
        <title>The compact genome of the sponge Oopsacas minuta (Hexactinellida) is lacking key metazoan core genes.</title>
        <authorList>
            <person name="Santini S."/>
            <person name="Schenkelaars Q."/>
            <person name="Jourda C."/>
            <person name="Duchesne M."/>
            <person name="Belahbib H."/>
            <person name="Rocher C."/>
            <person name="Selva M."/>
            <person name="Riesgo A."/>
            <person name="Vervoort M."/>
            <person name="Leys S.P."/>
            <person name="Kodjabachian L."/>
            <person name="Le Bivic A."/>
            <person name="Borchiellini C."/>
            <person name="Claverie J.M."/>
            <person name="Renard E."/>
        </authorList>
    </citation>
    <scope>NUCLEOTIDE SEQUENCE [LARGE SCALE GENOMIC DNA]</scope>
    <source>
        <strain evidence="4">SPO-2</strain>
    </source>
</reference>
<keyword evidence="2 3" id="KW-0040">ANK repeat</keyword>
<evidence type="ECO:0000256" key="2">
    <source>
        <dbReference type="ARBA" id="ARBA00023043"/>
    </source>
</evidence>
<feature type="repeat" description="ANK" evidence="3">
    <location>
        <begin position="152"/>
        <end position="184"/>
    </location>
</feature>
<feature type="repeat" description="ANK" evidence="3">
    <location>
        <begin position="119"/>
        <end position="151"/>
    </location>
</feature>
<sequence length="640" mass="72255">MSQLSGEVMLIAAENGEFESVREIFTHPDYGHTLRDIFHKERKNNPLVLAAKSGNLKLVKLLIEKLNFDKESVGTVLFSQDEDQIAEAPVLWTAATSGHLHLVKYLISIGCDVNKPTQTSSTPIRGACYDGHLEVVKYLVGCGGNFNTPNENGQTPLLVACGMNHARVVQYLINIGADLNVQAVKGLTALHIACERDYTDIASLLLGAGAKLLLDEQGATAPMLAAVNGHDDTLTTLLDKYPDCLHPESKADLYTVLGCSKYDRAIQGRGQDTISTVIQYWFRASSLRDRFPQKSLAKIVKNRVNIPEVYGNNSYEPLTTSELLQILPDDSKVGIFTLQARERILGPSHYLIYFLRLRAAIELDRNLYERSLLLLDRSVLLSYTALRPNNNPLRYLDQNLFILQCHGMAYRDQKCGAMTSLFFEYLTMQIEMFFRNHYNCSTQEIFKSGDDENLIEIWLHELVLLVSANGAEHEDRIEQLINRIASLGYRSKKHGRSVLHIACCLDTKTTTINSELVGHLWPNTDFLKLLCKYFDVDSRDNSGSTPLLTVVQYTTDYDLRYEMVELLLENGAHPDTLSYIGQSAADCEYNSANSLQLWSIKNLLWKYTSLKCRAARIICKDMPRYRERVPPSLAYFFSLH</sequence>
<organism evidence="4 5">
    <name type="scientific">Oopsacas minuta</name>
    <dbReference type="NCBI Taxonomy" id="111878"/>
    <lineage>
        <taxon>Eukaryota</taxon>
        <taxon>Metazoa</taxon>
        <taxon>Porifera</taxon>
        <taxon>Hexactinellida</taxon>
        <taxon>Hexasterophora</taxon>
        <taxon>Lyssacinosida</taxon>
        <taxon>Leucopsacidae</taxon>
        <taxon>Oopsacas</taxon>
    </lineage>
</organism>
<name>A0AAV7JT71_9METZ</name>
<dbReference type="Gene3D" id="1.25.40.20">
    <property type="entry name" value="Ankyrin repeat-containing domain"/>
    <property type="match status" value="2"/>
</dbReference>
<dbReference type="Pfam" id="PF00023">
    <property type="entry name" value="Ank"/>
    <property type="match status" value="1"/>
</dbReference>
<protein>
    <submittedName>
        <fullName evidence="4">FEM-1</fullName>
    </submittedName>
</protein>
<feature type="repeat" description="ANK" evidence="3">
    <location>
        <begin position="185"/>
        <end position="217"/>
    </location>
</feature>
<dbReference type="InterPro" id="IPR036770">
    <property type="entry name" value="Ankyrin_rpt-contain_sf"/>
</dbReference>
<dbReference type="InterPro" id="IPR002110">
    <property type="entry name" value="Ankyrin_rpt"/>
</dbReference>
<keyword evidence="5" id="KW-1185">Reference proteome</keyword>
<dbReference type="EMBL" id="JAKMXF010000302">
    <property type="protein sequence ID" value="KAI6651739.1"/>
    <property type="molecule type" value="Genomic_DNA"/>
</dbReference>
<evidence type="ECO:0000313" key="4">
    <source>
        <dbReference type="EMBL" id="KAI6651739.1"/>
    </source>
</evidence>
<comment type="caution">
    <text evidence="4">The sequence shown here is derived from an EMBL/GenBank/DDBJ whole genome shotgun (WGS) entry which is preliminary data.</text>
</comment>
<proteinExistence type="predicted"/>
<dbReference type="InterPro" id="IPR051637">
    <property type="entry name" value="Ank_repeat_dom-contain_49"/>
</dbReference>
<dbReference type="PANTHER" id="PTHR24180">
    <property type="entry name" value="CYCLIN-DEPENDENT KINASE INHIBITOR 2C-RELATED"/>
    <property type="match status" value="1"/>
</dbReference>
<accession>A0AAV7JT71</accession>
<dbReference type="Proteomes" id="UP001165289">
    <property type="component" value="Unassembled WGS sequence"/>
</dbReference>
<evidence type="ECO:0000313" key="5">
    <source>
        <dbReference type="Proteomes" id="UP001165289"/>
    </source>
</evidence>
<evidence type="ECO:0000256" key="3">
    <source>
        <dbReference type="PROSITE-ProRule" id="PRU00023"/>
    </source>
</evidence>
<keyword evidence="1" id="KW-0677">Repeat</keyword>
<dbReference type="PROSITE" id="PS50088">
    <property type="entry name" value="ANK_REPEAT"/>
    <property type="match status" value="3"/>
</dbReference>
<gene>
    <name evidence="4" type="ORF">LOD99_4987</name>
</gene>
<dbReference type="SUPFAM" id="SSF48403">
    <property type="entry name" value="Ankyrin repeat"/>
    <property type="match status" value="2"/>
</dbReference>